<organism evidence="1 2">
    <name type="scientific">Pleuronectes platessa</name>
    <name type="common">European plaice</name>
    <dbReference type="NCBI Taxonomy" id="8262"/>
    <lineage>
        <taxon>Eukaryota</taxon>
        <taxon>Metazoa</taxon>
        <taxon>Chordata</taxon>
        <taxon>Craniata</taxon>
        <taxon>Vertebrata</taxon>
        <taxon>Euteleostomi</taxon>
        <taxon>Actinopterygii</taxon>
        <taxon>Neopterygii</taxon>
        <taxon>Teleostei</taxon>
        <taxon>Neoteleostei</taxon>
        <taxon>Acanthomorphata</taxon>
        <taxon>Carangaria</taxon>
        <taxon>Pleuronectiformes</taxon>
        <taxon>Pleuronectoidei</taxon>
        <taxon>Pleuronectidae</taxon>
        <taxon>Pleuronectes</taxon>
    </lineage>
</organism>
<dbReference type="EMBL" id="CADEAL010004209">
    <property type="protein sequence ID" value="CAB1454359.1"/>
    <property type="molecule type" value="Genomic_DNA"/>
</dbReference>
<protein>
    <submittedName>
        <fullName evidence="1">Uncharacterized protein</fullName>
    </submittedName>
</protein>
<keyword evidence="2" id="KW-1185">Reference proteome</keyword>
<comment type="caution">
    <text evidence="1">The sequence shown here is derived from an EMBL/GenBank/DDBJ whole genome shotgun (WGS) entry which is preliminary data.</text>
</comment>
<reference evidence="1" key="1">
    <citation type="submission" date="2020-03" db="EMBL/GenBank/DDBJ databases">
        <authorList>
            <person name="Weist P."/>
        </authorList>
    </citation>
    <scope>NUCLEOTIDE SEQUENCE</scope>
</reference>
<dbReference type="Proteomes" id="UP001153269">
    <property type="component" value="Unassembled WGS sequence"/>
</dbReference>
<name>A0A9N7VRG7_PLEPL</name>
<proteinExistence type="predicted"/>
<sequence>MSSVHGFREFVSERLNSAAEEIFRVFEQTFVEYEKEIVRQRRLLDIVWKPEVKLHRTELPLQPCISIHPLWTFLHFVMV</sequence>
<evidence type="ECO:0000313" key="2">
    <source>
        <dbReference type="Proteomes" id="UP001153269"/>
    </source>
</evidence>
<accession>A0A9N7VRG7</accession>
<gene>
    <name evidence="1" type="ORF">PLEPLA_LOCUS42123</name>
</gene>
<evidence type="ECO:0000313" key="1">
    <source>
        <dbReference type="EMBL" id="CAB1454359.1"/>
    </source>
</evidence>
<dbReference type="AlphaFoldDB" id="A0A9N7VRG7"/>